<dbReference type="SUPFAM" id="SSF56371">
    <property type="entry name" value="Ribosome inactivating proteins (RIP)"/>
    <property type="match status" value="1"/>
</dbReference>
<dbReference type="InterPro" id="IPR036041">
    <property type="entry name" value="Ribosome-inact_prot_sf"/>
</dbReference>
<protein>
    <recommendedName>
        <fullName evidence="6">rRNA N-glycosylase</fullName>
        <ecNumber evidence="6">3.2.2.22</ecNumber>
    </recommendedName>
</protein>
<keyword evidence="2 6" id="KW-0800">Toxin</keyword>
<dbReference type="EMBL" id="MH922924">
    <property type="protein sequence ID" value="QCH00554.1"/>
    <property type="molecule type" value="mRNA"/>
</dbReference>
<keyword evidence="8" id="KW-0326">Glycosidase</keyword>
<dbReference type="GO" id="GO:0030598">
    <property type="term" value="F:rRNA N-glycosylase activity"/>
    <property type="evidence" value="ECO:0007669"/>
    <property type="project" value="UniProtKB-EC"/>
</dbReference>
<organism evidence="8">
    <name type="scientific">Vernicia fordii</name>
    <name type="common">Tung</name>
    <name type="synonym">Aleurites fordii</name>
    <dbReference type="NCBI Taxonomy" id="73154"/>
    <lineage>
        <taxon>Eukaryota</taxon>
        <taxon>Viridiplantae</taxon>
        <taxon>Streptophyta</taxon>
        <taxon>Embryophyta</taxon>
        <taxon>Tracheophyta</taxon>
        <taxon>Spermatophyta</taxon>
        <taxon>Magnoliopsida</taxon>
        <taxon>eudicotyledons</taxon>
        <taxon>Gunneridae</taxon>
        <taxon>Pentapetalae</taxon>
        <taxon>rosids</taxon>
        <taxon>fabids</taxon>
        <taxon>Malpighiales</taxon>
        <taxon>Euphorbiaceae</taxon>
        <taxon>Crotonoideae</taxon>
        <taxon>Aleuritideae</taxon>
        <taxon>Vernicia</taxon>
    </lineage>
</organism>
<keyword evidence="3 6" id="KW-0378">Hydrolase</keyword>
<feature type="chain" id="PRO_5020021704" description="rRNA N-glycosylase" evidence="7">
    <location>
        <begin position="21"/>
        <end position="299"/>
    </location>
</feature>
<dbReference type="InterPro" id="IPR016139">
    <property type="entry name" value="Ribosome_inactivat_prot_sub2"/>
</dbReference>
<dbReference type="PROSITE" id="PS00275">
    <property type="entry name" value="SHIGA_RICIN"/>
    <property type="match status" value="1"/>
</dbReference>
<name>A0A4D6TYL4_VERFO</name>
<dbReference type="Pfam" id="PF00161">
    <property type="entry name" value="RIP"/>
    <property type="match status" value="1"/>
</dbReference>
<dbReference type="InterPro" id="IPR017989">
    <property type="entry name" value="Ribosome_inactivat_1/2"/>
</dbReference>
<reference evidence="8" key="1">
    <citation type="submission" date="2018-09" db="EMBL/GenBank/DDBJ databases">
        <authorList>
            <person name="Lu W."/>
            <person name="Mao Y."/>
            <person name="Wu L."/>
        </authorList>
    </citation>
    <scope>NUCLEOTIDE SEQUENCE</scope>
    <source>
        <tissue evidence="8">Leaf</tissue>
    </source>
</reference>
<dbReference type="EC" id="3.2.2.22" evidence="6"/>
<evidence type="ECO:0000256" key="3">
    <source>
        <dbReference type="ARBA" id="ARBA00022801"/>
    </source>
</evidence>
<sequence length="299" mass="33844">MKSWIMVATWFCWAILFGFANRVYPEITAENKYPLGFPTVSFTTTTSSATPESYSEFLKALRNQLESGTLSYSIPLLREESKVSSAQRFVLVTLSNTEVSTTLAVDVVNVYVVGYRVGDNSYFFNDTSSKAFSALFNGTQKTRFKFSGSYPALETLGAKRENVDLGIFPLDQAVFSLNKYSSQPNRIAAPLVVVIQMVSEAARFTHIERKITSNFFTRFRPLCDVLSLENNWRKLSFAIQESNAGVFKEPVQLQKSDCTPLYVSKVQEIRPYIGLLLFDTQTSLGQVIWSFQKWQSLLF</sequence>
<keyword evidence="5 6" id="KW-0652">Protein synthesis inhibitor</keyword>
<dbReference type="InterPro" id="IPR001574">
    <property type="entry name" value="Ribosome_inactivat_prot"/>
</dbReference>
<dbReference type="GO" id="GO:0006952">
    <property type="term" value="P:defense response"/>
    <property type="evidence" value="ECO:0007669"/>
    <property type="project" value="UniProtKB-KW"/>
</dbReference>
<dbReference type="Gene3D" id="3.40.420.10">
    <property type="entry name" value="Ricin (A subunit), domain 1"/>
    <property type="match status" value="1"/>
</dbReference>
<dbReference type="GO" id="GO:0017148">
    <property type="term" value="P:negative regulation of translation"/>
    <property type="evidence" value="ECO:0007669"/>
    <property type="project" value="UniProtKB-KW"/>
</dbReference>
<dbReference type="Gene3D" id="4.10.470.10">
    <property type="entry name" value="Ricin (A Subunit), domain 2"/>
    <property type="match status" value="1"/>
</dbReference>
<comment type="similarity">
    <text evidence="6">Belongs to the ribosome-inactivating protein family.</text>
</comment>
<dbReference type="PANTHER" id="PTHR33453:SF41">
    <property type="entry name" value="RRNA N-GLYCOSYLASE"/>
    <property type="match status" value="1"/>
</dbReference>
<evidence type="ECO:0000256" key="1">
    <source>
        <dbReference type="ARBA" id="ARBA00000237"/>
    </source>
</evidence>
<evidence type="ECO:0000256" key="5">
    <source>
        <dbReference type="ARBA" id="ARBA00023193"/>
    </source>
</evidence>
<evidence type="ECO:0000256" key="2">
    <source>
        <dbReference type="ARBA" id="ARBA00022656"/>
    </source>
</evidence>
<feature type="signal peptide" evidence="7">
    <location>
        <begin position="1"/>
        <end position="20"/>
    </location>
</feature>
<dbReference type="PRINTS" id="PR00396">
    <property type="entry name" value="SHIGARICIN"/>
</dbReference>
<evidence type="ECO:0000256" key="6">
    <source>
        <dbReference type="RuleBase" id="RU004915"/>
    </source>
</evidence>
<dbReference type="InterPro" id="IPR016138">
    <property type="entry name" value="Ribosome_inactivat_prot_sub1"/>
</dbReference>
<dbReference type="InterPro" id="IPR017988">
    <property type="entry name" value="Ribosome_inactivat_prot_CS"/>
</dbReference>
<keyword evidence="4 6" id="KW-0611">Plant defense</keyword>
<evidence type="ECO:0000313" key="8">
    <source>
        <dbReference type="EMBL" id="QCH00554.1"/>
    </source>
</evidence>
<proteinExistence type="evidence at transcript level"/>
<evidence type="ECO:0000256" key="4">
    <source>
        <dbReference type="ARBA" id="ARBA00022821"/>
    </source>
</evidence>
<dbReference type="PANTHER" id="PTHR33453">
    <property type="match status" value="1"/>
</dbReference>
<comment type="catalytic activity">
    <reaction evidence="1 6">
        <text>Endohydrolysis of the N-glycosidic bond at one specific adenosine on the 28S rRNA.</text>
        <dbReference type="EC" id="3.2.2.22"/>
    </reaction>
</comment>
<keyword evidence="7" id="KW-0732">Signal</keyword>
<dbReference type="GO" id="GO:0090729">
    <property type="term" value="F:toxin activity"/>
    <property type="evidence" value="ECO:0007669"/>
    <property type="project" value="UniProtKB-KW"/>
</dbReference>
<accession>A0A4D6TYL4</accession>
<evidence type="ECO:0000256" key="7">
    <source>
        <dbReference type="SAM" id="SignalP"/>
    </source>
</evidence>
<dbReference type="AlphaFoldDB" id="A0A4D6TYL4"/>